<proteinExistence type="predicted"/>
<reference evidence="2 3" key="1">
    <citation type="submission" date="2016-01" db="EMBL/GenBank/DDBJ databases">
        <title>Mycobacterium immunogenum strain CD11_6 genome sequencing and assembly.</title>
        <authorList>
            <person name="Kaur G."/>
            <person name="Nair G.R."/>
            <person name="Mayilraj S."/>
        </authorList>
    </citation>
    <scope>NUCLEOTIDE SEQUENCE [LARGE SCALE GENOMIC DNA]</scope>
    <source>
        <strain evidence="2 3">CD11-6</strain>
    </source>
</reference>
<comment type="caution">
    <text evidence="2">The sequence shown here is derived from an EMBL/GenBank/DDBJ whole genome shotgun (WGS) entry which is preliminary data.</text>
</comment>
<keyword evidence="1" id="KW-1133">Transmembrane helix</keyword>
<dbReference type="EMBL" id="LQYE01000032">
    <property type="protein sequence ID" value="OAT66329.1"/>
    <property type="molecule type" value="Genomic_DNA"/>
</dbReference>
<evidence type="ECO:0000256" key="1">
    <source>
        <dbReference type="SAM" id="Phobius"/>
    </source>
</evidence>
<keyword evidence="1" id="KW-0812">Transmembrane</keyword>
<feature type="transmembrane region" description="Helical" evidence="1">
    <location>
        <begin position="12"/>
        <end position="30"/>
    </location>
</feature>
<feature type="transmembrane region" description="Helical" evidence="1">
    <location>
        <begin position="37"/>
        <end position="58"/>
    </location>
</feature>
<name>A0A179V313_9MYCO</name>
<accession>A0A179V313</accession>
<sequence length="67" mass="7213">MLSQQVERTVVPAVWKIIGVLLVVWLAFLVAGAIFKLVVPMLVAGVLILGGVLLYRAVTESDKTPLP</sequence>
<dbReference type="AlphaFoldDB" id="A0A179V313"/>
<organism evidence="2 3">
    <name type="scientific">Mycobacteroides immunogenum</name>
    <dbReference type="NCBI Taxonomy" id="83262"/>
    <lineage>
        <taxon>Bacteria</taxon>
        <taxon>Bacillati</taxon>
        <taxon>Actinomycetota</taxon>
        <taxon>Actinomycetes</taxon>
        <taxon>Mycobacteriales</taxon>
        <taxon>Mycobacteriaceae</taxon>
        <taxon>Mycobacteroides</taxon>
    </lineage>
</organism>
<protein>
    <submittedName>
        <fullName evidence="2">Uncharacterized protein</fullName>
    </submittedName>
</protein>
<dbReference type="Proteomes" id="UP000186919">
    <property type="component" value="Unassembled WGS sequence"/>
</dbReference>
<keyword evidence="1" id="KW-0472">Membrane</keyword>
<evidence type="ECO:0000313" key="3">
    <source>
        <dbReference type="Proteomes" id="UP000186919"/>
    </source>
</evidence>
<gene>
    <name evidence="2" type="ORF">AWB85_16465</name>
</gene>
<evidence type="ECO:0000313" key="2">
    <source>
        <dbReference type="EMBL" id="OAT66329.1"/>
    </source>
</evidence>